<feature type="region of interest" description="Disordered" evidence="1">
    <location>
        <begin position="120"/>
        <end position="181"/>
    </location>
</feature>
<dbReference type="AlphaFoldDB" id="A0ABC9BQ84"/>
<keyword evidence="3" id="KW-1185">Reference proteome</keyword>
<name>A0ABC9BQ84_9POAL</name>
<feature type="compositionally biased region" description="Pro residues" evidence="1">
    <location>
        <begin position="1"/>
        <end position="11"/>
    </location>
</feature>
<protein>
    <submittedName>
        <fullName evidence="2">Uncharacterized protein</fullName>
    </submittedName>
</protein>
<dbReference type="Proteomes" id="UP001497457">
    <property type="component" value="Chromosome 27b"/>
</dbReference>
<evidence type="ECO:0000313" key="3">
    <source>
        <dbReference type="Proteomes" id="UP001497457"/>
    </source>
</evidence>
<accession>A0ABC9BQ84</accession>
<proteinExistence type="predicted"/>
<reference evidence="3" key="1">
    <citation type="submission" date="2024-06" db="EMBL/GenBank/DDBJ databases">
        <authorList>
            <person name="Ryan C."/>
        </authorList>
    </citation>
    <scope>NUCLEOTIDE SEQUENCE [LARGE SCALE GENOMIC DNA]</scope>
</reference>
<dbReference type="EMBL" id="OZ075137">
    <property type="protein sequence ID" value="CAL5004739.1"/>
    <property type="molecule type" value="Genomic_DNA"/>
</dbReference>
<evidence type="ECO:0000313" key="2">
    <source>
        <dbReference type="EMBL" id="CAL5004739.1"/>
    </source>
</evidence>
<sequence length="181" mass="21508">MTSNDIPPPTDPFEQRRQRDRDRYAQMPTQQKEELLKKRREKYQQNKVAAVKVGVECHQLLDLDMASNGENIAPKMHQSNNIMKTPLCKNESLVIGKKQRQELTDEQIESRRARDRARYANMTPKQRQAIRDRQNARNMKPEQKQAKRDNYKARREMRRNTLHKDSIAMVNPFYNQMDDSP</sequence>
<reference evidence="2 3" key="2">
    <citation type="submission" date="2024-10" db="EMBL/GenBank/DDBJ databases">
        <authorList>
            <person name="Ryan C."/>
        </authorList>
    </citation>
    <scope>NUCLEOTIDE SEQUENCE [LARGE SCALE GENOMIC DNA]</scope>
</reference>
<feature type="compositionally biased region" description="Basic and acidic residues" evidence="1">
    <location>
        <begin position="129"/>
        <end position="166"/>
    </location>
</feature>
<gene>
    <name evidence="2" type="ORF">URODEC1_LOCUS67039</name>
</gene>
<feature type="region of interest" description="Disordered" evidence="1">
    <location>
        <begin position="1"/>
        <end position="31"/>
    </location>
</feature>
<organism evidence="2 3">
    <name type="scientific">Urochloa decumbens</name>
    <dbReference type="NCBI Taxonomy" id="240449"/>
    <lineage>
        <taxon>Eukaryota</taxon>
        <taxon>Viridiplantae</taxon>
        <taxon>Streptophyta</taxon>
        <taxon>Embryophyta</taxon>
        <taxon>Tracheophyta</taxon>
        <taxon>Spermatophyta</taxon>
        <taxon>Magnoliopsida</taxon>
        <taxon>Liliopsida</taxon>
        <taxon>Poales</taxon>
        <taxon>Poaceae</taxon>
        <taxon>PACMAD clade</taxon>
        <taxon>Panicoideae</taxon>
        <taxon>Panicodae</taxon>
        <taxon>Paniceae</taxon>
        <taxon>Melinidinae</taxon>
        <taxon>Urochloa</taxon>
    </lineage>
</organism>
<evidence type="ECO:0000256" key="1">
    <source>
        <dbReference type="SAM" id="MobiDB-lite"/>
    </source>
</evidence>
<feature type="compositionally biased region" description="Basic and acidic residues" evidence="1">
    <location>
        <begin position="13"/>
        <end position="24"/>
    </location>
</feature>